<proteinExistence type="predicted"/>
<dbReference type="AlphaFoldDB" id="A0A2Z4MGB7"/>
<evidence type="ECO:0008006" key="4">
    <source>
        <dbReference type="Google" id="ProtNLM"/>
    </source>
</evidence>
<evidence type="ECO:0000256" key="1">
    <source>
        <dbReference type="SAM" id="Phobius"/>
    </source>
</evidence>
<name>A0A2Z4MGB7_BREBE</name>
<dbReference type="Proteomes" id="UP000036061">
    <property type="component" value="Chromosome"/>
</dbReference>
<keyword evidence="1" id="KW-1133">Transmembrane helix</keyword>
<evidence type="ECO:0000313" key="3">
    <source>
        <dbReference type="Proteomes" id="UP000036061"/>
    </source>
</evidence>
<keyword evidence="1" id="KW-0812">Transmembrane</keyword>
<dbReference type="SUPFAM" id="SSF51445">
    <property type="entry name" value="(Trans)glycosidases"/>
    <property type="match status" value="1"/>
</dbReference>
<organism evidence="2 3">
    <name type="scientific">Brevibacillus brevis</name>
    <name type="common">Bacillus brevis</name>
    <dbReference type="NCBI Taxonomy" id="1393"/>
    <lineage>
        <taxon>Bacteria</taxon>
        <taxon>Bacillati</taxon>
        <taxon>Bacillota</taxon>
        <taxon>Bacilli</taxon>
        <taxon>Bacillales</taxon>
        <taxon>Paenibacillaceae</taxon>
        <taxon>Brevibacillus</taxon>
    </lineage>
</organism>
<evidence type="ECO:0000313" key="2">
    <source>
        <dbReference type="EMBL" id="AWX55557.1"/>
    </source>
</evidence>
<accession>A0A2Z4MGB7</accession>
<dbReference type="InterPro" id="IPR017853">
    <property type="entry name" value="GH"/>
</dbReference>
<reference evidence="2 3" key="1">
    <citation type="journal article" date="2015" name="Genome Announc.">
        <title>Draft Genome Sequence of Brevibacillus brevis DZQ7, a Plant Growth-Promoting Rhizobacterium with Broad-Spectrum Antimicrobial Activity.</title>
        <authorList>
            <person name="Hou Q."/>
            <person name="Wang C."/>
            <person name="Hou X."/>
            <person name="Xia Z."/>
            <person name="Ye J."/>
            <person name="Liu K."/>
            <person name="Liu H."/>
            <person name="Wang J."/>
            <person name="Guo H."/>
            <person name="Yu X."/>
            <person name="Yang Y."/>
            <person name="Du B."/>
            <person name="Ding Y."/>
        </authorList>
    </citation>
    <scope>NUCLEOTIDE SEQUENCE [LARGE SCALE GENOMIC DNA]</scope>
    <source>
        <strain evidence="2 3">DZQ7</strain>
    </source>
</reference>
<dbReference type="Gene3D" id="3.20.20.80">
    <property type="entry name" value="Glycosidases"/>
    <property type="match status" value="1"/>
</dbReference>
<sequence length="1026" mass="117759">MQSVGGCLIFTANTEPEQNRSSKKKLLLGFLIIIIPVIAIIAYLYRTPPMIATWIWNTQLIVTEREEIIAFAKQHDVNLIYLHIDQENVSTQDYRSFMKEANASGIRVDALAGDPVWSLVSNRKSITTFLNWVQTYNQSAGEGEKFSGLHLDIEPHVLPEWNENKEVIKNEWVANIEYLSAEIKKDPALELSVDIPFWMYELSLADKSETVSKWLVSTLDHVTLMAYRDRVEGPNGVLEIVNPIMNEADDQKNKVVVGLNLLQSAEGENTTFYEEGHGGLEEQLTVLEDNLEEFAGYAGYAIHDYEKWRELVKKSEAQMEASKASKPMPVFEGEGKKLVAKVDGGDITLYNGQGWEPVFWAGINLGATTPGHYPGELSPTREDYLRWFSQMKEMNNKVVRIYTILPPIFYEALHEFNQKQEEPLLLLQGIWSPDEALAGEDRKGRDAFTPEITKDFRQEIRDAVQAVHGDVTLPERYGRASGEYRTDVSQYLVGWILGTEWYPYTVQVTNASHPDMPPYQGKYITASEKASPFESWLAFMLDYLAEEEMKYGWQHPVSFTNWLTTDPLSHPNEPLSQEDMVSIDPMNLKASPEWAAGYFAAYHVYPYYPDFLRYEEKYQAYRDSSGKIDPYAGYLRDLRAHHKGIPLLVAEYGVPSSRGMTHYGPAGRNQGMHTEQEQGEMNADMLRNIYEEGYDGALLFAWQDEWFKFTWNTIDLELPWERRAMWNNPLTNEEKFGVIAVEPGNYASDQIILDGQTADWEKRLQRVKRAYPGFDLSVTHDEAYLFLMLKKSEGVWDFSKDRLDIGFDTLSGGSRTADKAPGITFSQEIEFLLQMQGDSNSRIFVNSAYDQHSWLYGYIKGMLPWDERYDQADNGIFLPWKLALNKALYLPESKKTVPFEELEVGIMKPGISDPQDPVYYSLADWYAKGNVLEIRIPWMLLGYTDPSSKQVWKYPYEANGVVPTESIGIGVEVFAHSNQKPFSREASKPLLYQWDKWDLPTYHERKKQSFEILRKAYEAYGMPKSE</sequence>
<gene>
    <name evidence="2" type="ORF">AB432_011145</name>
</gene>
<keyword evidence="1" id="KW-0472">Membrane</keyword>
<dbReference type="EMBL" id="CP030117">
    <property type="protein sequence ID" value="AWX55557.1"/>
    <property type="molecule type" value="Genomic_DNA"/>
</dbReference>
<protein>
    <recommendedName>
        <fullName evidence="4">Family 2 glycosyl transferase</fullName>
    </recommendedName>
</protein>
<feature type="transmembrane region" description="Helical" evidence="1">
    <location>
        <begin position="26"/>
        <end position="45"/>
    </location>
</feature>